<feature type="transmembrane region" description="Helical" evidence="1">
    <location>
        <begin position="55"/>
        <end position="80"/>
    </location>
</feature>
<name>A0A7M1RZ17_9CAUD</name>
<keyword evidence="3" id="KW-1185">Reference proteome</keyword>
<evidence type="ECO:0000256" key="1">
    <source>
        <dbReference type="SAM" id="Phobius"/>
    </source>
</evidence>
<dbReference type="Proteomes" id="UP000594055">
    <property type="component" value="Segment"/>
</dbReference>
<dbReference type="GeneID" id="65130267"/>
<proteinExistence type="predicted"/>
<protein>
    <submittedName>
        <fullName evidence="2">Uncharacterized protein</fullName>
    </submittedName>
</protein>
<accession>A0A7M1RZ17</accession>
<evidence type="ECO:0000313" key="3">
    <source>
        <dbReference type="Proteomes" id="UP000594055"/>
    </source>
</evidence>
<dbReference type="KEGG" id="vg:65130267"/>
<evidence type="ECO:0000313" key="2">
    <source>
        <dbReference type="EMBL" id="QOR59657.1"/>
    </source>
</evidence>
<sequence>MIIFVVIAMMVIGFIWKNITVYDYNQTSAGPRYYPQHWGLDMTSGRRLPLTPMRIIMLLLLLVPWFNIAWFIVLIIQILVKTSYPDDPYECTIWVVEIKENSPKLTKMMQSISEFLNKELI</sequence>
<organism evidence="2 3">
    <name type="scientific">uncultured phage cr128_1</name>
    <dbReference type="NCBI Taxonomy" id="2772076"/>
    <lineage>
        <taxon>Viruses</taxon>
        <taxon>Duplodnaviria</taxon>
        <taxon>Heunggongvirae</taxon>
        <taxon>Uroviricota</taxon>
        <taxon>Caudoviricetes</taxon>
        <taxon>Crassvirales</taxon>
        <taxon>Steigviridae</taxon>
        <taxon>Asinivirinae</taxon>
        <taxon>Mahlunavirus</taxon>
        <taxon>Mahlunavirus rarus</taxon>
    </lineage>
</organism>
<keyword evidence="1" id="KW-0812">Transmembrane</keyword>
<keyword evidence="1" id="KW-0472">Membrane</keyword>
<keyword evidence="1" id="KW-1133">Transmembrane helix</keyword>
<dbReference type="RefSeq" id="YP_010111815.1">
    <property type="nucleotide sequence ID" value="NC_055885.1"/>
</dbReference>
<dbReference type="EMBL" id="MT774392">
    <property type="protein sequence ID" value="QOR59657.1"/>
    <property type="molecule type" value="Genomic_DNA"/>
</dbReference>
<reference evidence="2 3" key="1">
    <citation type="submission" date="2020-07" db="EMBL/GenBank/DDBJ databases">
        <title>Taxonomic proposal: Crassvirales, a new order of highly abundant and diverse bacterial viruses.</title>
        <authorList>
            <person name="Shkoporov A.N."/>
            <person name="Stockdale S.R."/>
            <person name="Guerin E."/>
            <person name="Ross R.P."/>
            <person name="Hill C."/>
        </authorList>
    </citation>
    <scope>NUCLEOTIDE SEQUENCE [LARGE SCALE GENOMIC DNA]</scope>
</reference>